<evidence type="ECO:0000256" key="3">
    <source>
        <dbReference type="ARBA" id="ARBA00022576"/>
    </source>
</evidence>
<dbReference type="InterPro" id="IPR015424">
    <property type="entry name" value="PyrdxlP-dep_Trfase"/>
</dbReference>
<keyword evidence="5" id="KW-0663">Pyridoxal phosphate</keyword>
<dbReference type="GO" id="GO:0008483">
    <property type="term" value="F:transaminase activity"/>
    <property type="evidence" value="ECO:0007669"/>
    <property type="project" value="UniProtKB-KW"/>
</dbReference>
<dbReference type="Proteomes" id="UP000002574">
    <property type="component" value="Chromosome"/>
</dbReference>
<keyword evidence="4 7" id="KW-0808">Transferase</keyword>
<evidence type="ECO:0000313" key="8">
    <source>
        <dbReference type="Proteomes" id="UP000002574"/>
    </source>
</evidence>
<dbReference type="PANTHER" id="PTHR46383">
    <property type="entry name" value="ASPARTATE AMINOTRANSFERASE"/>
    <property type="match status" value="1"/>
</dbReference>
<keyword evidence="3 7" id="KW-0032">Aminotransferase</keyword>
<evidence type="ECO:0000256" key="4">
    <source>
        <dbReference type="ARBA" id="ARBA00022679"/>
    </source>
</evidence>
<dbReference type="InterPro" id="IPR004839">
    <property type="entry name" value="Aminotransferase_I/II_large"/>
</dbReference>
<comment type="cofactor">
    <cofactor evidence="1">
        <name>pyridoxal 5'-phosphate</name>
        <dbReference type="ChEBI" id="CHEBI:597326"/>
    </cofactor>
</comment>
<dbReference type="GO" id="GO:0006520">
    <property type="term" value="P:amino acid metabolic process"/>
    <property type="evidence" value="ECO:0007669"/>
    <property type="project" value="InterPro"/>
</dbReference>
<dbReference type="eggNOG" id="COG0436">
    <property type="taxonomic scope" value="Bacteria"/>
</dbReference>
<dbReference type="KEGG" id="hte:Hydth_0601"/>
<name>D3DGW2_HYDTT</name>
<dbReference type="OrthoDB" id="9803354at2"/>
<organism evidence="7 8">
    <name type="scientific">Hydrogenobacter thermophilus (strain DSM 6534 / IAM 12695 / TK-6)</name>
    <dbReference type="NCBI Taxonomy" id="608538"/>
    <lineage>
        <taxon>Bacteria</taxon>
        <taxon>Pseudomonadati</taxon>
        <taxon>Aquificota</taxon>
        <taxon>Aquificia</taxon>
        <taxon>Aquificales</taxon>
        <taxon>Aquificaceae</taxon>
        <taxon>Hydrogenobacter</taxon>
    </lineage>
</organism>
<dbReference type="SUPFAM" id="SSF53383">
    <property type="entry name" value="PLP-dependent transferases"/>
    <property type="match status" value="1"/>
</dbReference>
<dbReference type="RefSeq" id="WP_012963246.1">
    <property type="nucleotide sequence ID" value="NC_013799.1"/>
</dbReference>
<evidence type="ECO:0000259" key="6">
    <source>
        <dbReference type="Pfam" id="PF00155"/>
    </source>
</evidence>
<gene>
    <name evidence="7" type="ordered locus">HTH_0602</name>
</gene>
<dbReference type="Pfam" id="PF00155">
    <property type="entry name" value="Aminotran_1_2"/>
    <property type="match status" value="1"/>
</dbReference>
<keyword evidence="8" id="KW-1185">Reference proteome</keyword>
<feature type="domain" description="Aminotransferase class I/classII large" evidence="6">
    <location>
        <begin position="24"/>
        <end position="366"/>
    </location>
</feature>
<evidence type="ECO:0000256" key="5">
    <source>
        <dbReference type="ARBA" id="ARBA00022898"/>
    </source>
</evidence>
<sequence length="372" mass="42776">MERISKISPFMVMEILKEASNIDHVIHMEIGEPDLDPPPSVIESLERAIKDRRYFYTPSLGIGELREKIAEHYYKKYRVDISPHRVVITTGTSGAFLVAYSILMSAGEKVVLADPSYPCYKNFAHLLDINPVFLPVDESTNYIISVDMLKEHRDIKALHISSPSNPTGSVYGKEDLASLVEYCQERDIYFISDEVYQGLVYDREEHTALEFSDGAIVISGFSKWFCMPGFRIGWMILPEELIPKAERVIQNVFISAPTLSQYAALGAFDYEYLEKVKQTFKKRRDILYEGLKDLFEVPVKPEGAFYIWANIDRYSEDSETFCREVLKNAKVAITPGTDFGKNKTENFVRFSYTKDEEALREGLRRIKNYLIK</sequence>
<evidence type="ECO:0000256" key="2">
    <source>
        <dbReference type="ARBA" id="ARBA00007441"/>
    </source>
</evidence>
<dbReference type="CDD" id="cd00609">
    <property type="entry name" value="AAT_like"/>
    <property type="match status" value="1"/>
</dbReference>
<reference evidence="7 8" key="1">
    <citation type="journal article" date="2010" name="J. Bacteriol.">
        <title>Complete genome sequence of the thermophilic, obligately chemolithoautotrophic hydrogen-oxidizing bacterium Hydrogenobacter thermophilus TK-6.</title>
        <authorList>
            <person name="Arai H."/>
            <person name="Kanbe H."/>
            <person name="Ishii M."/>
            <person name="Igarashi Y."/>
        </authorList>
    </citation>
    <scope>NUCLEOTIDE SEQUENCE [LARGE SCALE GENOMIC DNA]</scope>
    <source>
        <strain evidence="8">DSM 6534 / IAM 12695 / TK-6</strain>
    </source>
</reference>
<dbReference type="KEGG" id="hth:HTH_0602"/>
<dbReference type="GO" id="GO:0030170">
    <property type="term" value="F:pyridoxal phosphate binding"/>
    <property type="evidence" value="ECO:0007669"/>
    <property type="project" value="InterPro"/>
</dbReference>
<dbReference type="EMBL" id="AP011112">
    <property type="protein sequence ID" value="BAI69064.1"/>
    <property type="molecule type" value="Genomic_DNA"/>
</dbReference>
<evidence type="ECO:0000313" key="7">
    <source>
        <dbReference type="EMBL" id="BAI69064.1"/>
    </source>
</evidence>
<accession>D3DGW2</accession>
<evidence type="ECO:0000256" key="1">
    <source>
        <dbReference type="ARBA" id="ARBA00001933"/>
    </source>
</evidence>
<dbReference type="InterPro" id="IPR015421">
    <property type="entry name" value="PyrdxlP-dep_Trfase_major"/>
</dbReference>
<dbReference type="Gene3D" id="3.40.640.10">
    <property type="entry name" value="Type I PLP-dependent aspartate aminotransferase-like (Major domain)"/>
    <property type="match status" value="1"/>
</dbReference>
<dbReference type="InterPro" id="IPR050596">
    <property type="entry name" value="AspAT/PAT-like"/>
</dbReference>
<protein>
    <submittedName>
        <fullName evidence="7">Aminotransferase, AspC family</fullName>
    </submittedName>
</protein>
<proteinExistence type="inferred from homology"/>
<dbReference type="STRING" id="608538.HTH_0602"/>
<dbReference type="AlphaFoldDB" id="D3DGW2"/>
<comment type="similarity">
    <text evidence="2">Belongs to the class-I pyridoxal-phosphate-dependent aminotransferase family.</text>
</comment>
<dbReference type="PANTHER" id="PTHR46383:SF2">
    <property type="entry name" value="AMINOTRANSFERASE"/>
    <property type="match status" value="1"/>
</dbReference>
<dbReference type="PATRIC" id="fig|608538.5.peg.604"/>